<dbReference type="InterPro" id="IPR016300">
    <property type="entry name" value="ATPase_ArsA/GET3"/>
</dbReference>
<evidence type="ECO:0000256" key="3">
    <source>
        <dbReference type="ARBA" id="ARBA00022490"/>
    </source>
</evidence>
<dbReference type="GeneID" id="100898071"/>
<keyword evidence="3 8" id="KW-0963">Cytoplasm</keyword>
<comment type="function">
    <text evidence="8">ATPase required for the post-translational delivery of tail-anchored (TA) proteins to the endoplasmic reticulum. Recognizes and selectively binds the transmembrane domain of TA proteins in the cytosol. This complex then targets to the endoplasmic reticulum by membrane-bound receptors, where the tail-anchored protein is released for insertion. This process is regulated by ATP binding and hydrolysis. ATP binding drives the homodimer towards the closed dimer state, facilitating recognition of newly synthesized TA membrane proteins. ATP hydrolysis is required for insertion. Subsequently, the homodimer reverts towards the open dimer state, lowering its affinity for the membrane-bound receptor, and returning it to the cytosol to initiate a new round of targeting.</text>
</comment>
<evidence type="ECO:0000256" key="4">
    <source>
        <dbReference type="ARBA" id="ARBA00022741"/>
    </source>
</evidence>
<dbReference type="FunFam" id="3.40.50.300:FF:000235">
    <property type="entry name" value="ATPase ASNA1"/>
    <property type="match status" value="1"/>
</dbReference>
<dbReference type="HAMAP" id="MF_03112">
    <property type="entry name" value="Asna1_Get3"/>
    <property type="match status" value="1"/>
</dbReference>
<dbReference type="InterPro" id="IPR027542">
    <property type="entry name" value="ATPase_ArsA/GET3_euk"/>
</dbReference>
<keyword evidence="8" id="KW-0862">Zinc</keyword>
<organism evidence="10 11">
    <name type="scientific">Galendromus occidentalis</name>
    <name type="common">western predatory mite</name>
    <dbReference type="NCBI Taxonomy" id="34638"/>
    <lineage>
        <taxon>Eukaryota</taxon>
        <taxon>Metazoa</taxon>
        <taxon>Ecdysozoa</taxon>
        <taxon>Arthropoda</taxon>
        <taxon>Chelicerata</taxon>
        <taxon>Arachnida</taxon>
        <taxon>Acari</taxon>
        <taxon>Parasitiformes</taxon>
        <taxon>Mesostigmata</taxon>
        <taxon>Gamasina</taxon>
        <taxon>Phytoseioidea</taxon>
        <taxon>Phytoseiidae</taxon>
        <taxon>Typhlodrominae</taxon>
        <taxon>Galendromus</taxon>
    </lineage>
</organism>
<keyword evidence="8" id="KW-0479">Metal-binding</keyword>
<dbReference type="GO" id="GO:0071816">
    <property type="term" value="P:tail-anchored membrane protein insertion into ER membrane"/>
    <property type="evidence" value="ECO:0007669"/>
    <property type="project" value="TreeGrafter"/>
</dbReference>
<dbReference type="PANTHER" id="PTHR10803:SF3">
    <property type="entry name" value="ATPASE GET3"/>
    <property type="match status" value="1"/>
</dbReference>
<dbReference type="GO" id="GO:0005524">
    <property type="term" value="F:ATP binding"/>
    <property type="evidence" value="ECO:0007669"/>
    <property type="project" value="UniProtKB-UniRule"/>
</dbReference>
<feature type="domain" description="ArsA/GET3 Anion-transporting ATPase-like" evidence="9">
    <location>
        <begin position="18"/>
        <end position="319"/>
    </location>
</feature>
<dbReference type="AlphaFoldDB" id="A0AAJ7L3R3"/>
<evidence type="ECO:0000256" key="7">
    <source>
        <dbReference type="ARBA" id="ARBA00022840"/>
    </source>
</evidence>
<name>A0AAJ7L3R3_9ACAR</name>
<feature type="binding site" evidence="8">
    <location>
        <position position="258"/>
    </location>
    <ligand>
        <name>ATP</name>
        <dbReference type="ChEBI" id="CHEBI:30616"/>
    </ligand>
</feature>
<protein>
    <recommendedName>
        <fullName evidence="8">ATPase ASNA1 homolog</fullName>
        <ecNumber evidence="8">3.6.-.-</ecNumber>
    </recommendedName>
    <alternativeName>
        <fullName evidence="8">Arsenical pump-driving ATPase homolog</fullName>
    </alternativeName>
    <alternativeName>
        <fullName evidence="8">Arsenite-stimulated ATPase</fullName>
    </alternativeName>
</protein>
<dbReference type="NCBIfam" id="TIGR00345">
    <property type="entry name" value="GET3_arsA_TRC40"/>
    <property type="match status" value="1"/>
</dbReference>
<evidence type="ECO:0000256" key="8">
    <source>
        <dbReference type="HAMAP-Rule" id="MF_03112"/>
    </source>
</evidence>
<evidence type="ECO:0000256" key="1">
    <source>
        <dbReference type="ARBA" id="ARBA00011040"/>
    </source>
</evidence>
<feature type="active site" evidence="8">
    <location>
        <position position="54"/>
    </location>
</feature>
<keyword evidence="5 8" id="KW-0378">Hydrolase</keyword>
<feature type="binding site" evidence="8">
    <location>
        <position position="231"/>
    </location>
    <ligand>
        <name>ATP</name>
        <dbReference type="ChEBI" id="CHEBI:30616"/>
    </ligand>
</feature>
<evidence type="ECO:0000259" key="9">
    <source>
        <dbReference type="Pfam" id="PF02374"/>
    </source>
</evidence>
<evidence type="ECO:0000256" key="2">
    <source>
        <dbReference type="ARBA" id="ARBA00022448"/>
    </source>
</evidence>
<dbReference type="InterPro" id="IPR027417">
    <property type="entry name" value="P-loop_NTPase"/>
</dbReference>
<evidence type="ECO:0000313" key="11">
    <source>
        <dbReference type="RefSeq" id="XP_018494846.1"/>
    </source>
</evidence>
<feature type="binding site" evidence="8">
    <location>
        <position position="272"/>
    </location>
    <ligand>
        <name>Zn(2+)</name>
        <dbReference type="ChEBI" id="CHEBI:29105"/>
        <note>ligand shared between dimeric partners</note>
    </ligand>
</feature>
<dbReference type="Gene3D" id="3.40.50.300">
    <property type="entry name" value="P-loop containing nucleotide triphosphate hydrolases"/>
    <property type="match status" value="1"/>
</dbReference>
<reference evidence="11" key="1">
    <citation type="submission" date="2025-08" db="UniProtKB">
        <authorList>
            <consortium name="RefSeq"/>
        </authorList>
    </citation>
    <scope>IDENTIFICATION</scope>
</reference>
<evidence type="ECO:0000256" key="6">
    <source>
        <dbReference type="ARBA" id="ARBA00022824"/>
    </source>
</evidence>
<sequence length="326" mass="36769">MEPLDPTLLNIIDQKTLKWIFVGGKGGVGKTTCSCSLAVQLSRSRNSVLIISTDPAHNISDAFNQKFSKVPTLVNGFTNLSAMEIDPNLGISELPDEYFNEGDPFRMSRGLVQEFMQAFPGVDEAMSYAEVMKLVKGMNFDVVVFDTAPTGHTLRLLSFPKVMEKGLDKLLKLKNQFSPFVNQLSMLLGGADLNIDSMSQKLEELLPVIRQVNEQFCNPEQTTFVCVCIAEFLSLYETERLIQELTKCDIDTHNIIVNQLLYKKPGDECKMCNSRMKLQAKYLDQINDLYEDFHVVKLPLLEREVRGVPQVKEFSSLLITPYVPPQ</sequence>
<comment type="subunit">
    <text evidence="8">Homodimer.</text>
</comment>
<comment type="similarity">
    <text evidence="1 8">Belongs to the arsA ATPase family.</text>
</comment>
<dbReference type="InterPro" id="IPR025723">
    <property type="entry name" value="ArsA/GET3_ATPase-like"/>
</dbReference>
<keyword evidence="4 8" id="KW-0547">Nucleotide-binding</keyword>
<dbReference type="PANTHER" id="PTHR10803">
    <property type="entry name" value="ARSENICAL PUMP-DRIVING ATPASE ARSENITE-TRANSLOCATING ATPASE"/>
    <property type="match status" value="1"/>
</dbReference>
<feature type="binding site" evidence="8">
    <location>
        <position position="269"/>
    </location>
    <ligand>
        <name>Zn(2+)</name>
        <dbReference type="ChEBI" id="CHEBI:29105"/>
        <note>ligand shared between dimeric partners</note>
    </ligand>
</feature>
<dbReference type="CDD" id="cd02035">
    <property type="entry name" value="ArsA"/>
    <property type="match status" value="1"/>
</dbReference>
<dbReference type="GO" id="GO:0016887">
    <property type="term" value="F:ATP hydrolysis activity"/>
    <property type="evidence" value="ECO:0007669"/>
    <property type="project" value="InterPro"/>
</dbReference>
<feature type="binding site" evidence="8">
    <location>
        <begin position="25"/>
        <end position="32"/>
    </location>
    <ligand>
        <name>ATP</name>
        <dbReference type="ChEBI" id="CHEBI:30616"/>
    </ligand>
</feature>
<proteinExistence type="inferred from homology"/>
<dbReference type="Proteomes" id="UP000694867">
    <property type="component" value="Unplaced"/>
</dbReference>
<keyword evidence="6 8" id="KW-0256">Endoplasmic reticulum</keyword>
<dbReference type="RefSeq" id="XP_018494846.1">
    <property type="nucleotide sequence ID" value="XM_018639330.1"/>
</dbReference>
<accession>A0AAJ7L3R3</accession>
<dbReference type="EC" id="3.6.-.-" evidence="8"/>
<gene>
    <name evidence="11" type="primary">LOC100898071</name>
</gene>
<comment type="subcellular location">
    <subcellularLocation>
        <location evidence="8">Cytoplasm</location>
    </subcellularLocation>
    <subcellularLocation>
        <location evidence="8">Endoplasmic reticulum</location>
    </subcellularLocation>
</comment>
<dbReference type="Pfam" id="PF02374">
    <property type="entry name" value="ArsA_ATPase"/>
    <property type="match status" value="1"/>
</dbReference>
<dbReference type="GO" id="GO:0043529">
    <property type="term" value="C:GET complex"/>
    <property type="evidence" value="ECO:0007669"/>
    <property type="project" value="TreeGrafter"/>
</dbReference>
<dbReference type="GO" id="GO:0046872">
    <property type="term" value="F:metal ion binding"/>
    <property type="evidence" value="ECO:0007669"/>
    <property type="project" value="UniProtKB-KW"/>
</dbReference>
<dbReference type="SUPFAM" id="SSF52540">
    <property type="entry name" value="P-loop containing nucleoside triphosphate hydrolases"/>
    <property type="match status" value="1"/>
</dbReference>
<keyword evidence="7 8" id="KW-0067">ATP-binding</keyword>
<keyword evidence="10" id="KW-1185">Reference proteome</keyword>
<dbReference type="KEGG" id="goe:100898071"/>
<keyword evidence="2 8" id="KW-0813">Transport</keyword>
<evidence type="ECO:0000313" key="10">
    <source>
        <dbReference type="Proteomes" id="UP000694867"/>
    </source>
</evidence>
<evidence type="ECO:0000256" key="5">
    <source>
        <dbReference type="ARBA" id="ARBA00022801"/>
    </source>
</evidence>